<dbReference type="EMBL" id="CACVKT020009725">
    <property type="protein sequence ID" value="CAC5423144.1"/>
    <property type="molecule type" value="Genomic_DNA"/>
</dbReference>
<evidence type="ECO:0000256" key="1">
    <source>
        <dbReference type="PROSITE-ProRule" id="PRU00024"/>
    </source>
</evidence>
<feature type="domain" description="B box-type" evidence="3">
    <location>
        <begin position="3"/>
        <end position="44"/>
    </location>
</feature>
<dbReference type="SUPFAM" id="SSF63825">
    <property type="entry name" value="YWTD domain"/>
    <property type="match status" value="1"/>
</dbReference>
<sequence>MAEPLINCRQHTTEILNLFCCKCEEVICVHCMVDSHQMHGMKHLFDVKKVIQGQLSRFLTSEHEKITGKIKGVKDFVLKELSDSDTDEKKICKRIEKLAESEKNKIESHTKDLTDNLQTKYATYRQTVQAVVETVTDTETRITDLRKSGNDIDNIEWTEQVELYSNIKKSVNILSTIEKYKKDMKPRFVPTNDINDRKITVGFIEIGGNNETSNGVSKFISPGIYSDLNTKSPTRNQTNTSRTPDESSSDEIRSEYPLTIELSSSVKKCVSKIIPISEEDAWIICENKLFKLRGCKLEETLYAERVDDMTVLGDGSVILLNRQEKFIKRLLGKRILNFSNYGSNHPICLKATPDDYVIVLVDSSYCMSEIQLDVVQLDNLGIVKSRFSFPYAKSCRPMEITVRNNSDLYIIINEYSPLRSTIVRIDLKTKKLDIYNKFSGAIGMNPSAHFICHGLCIEPNNKVLVSDQNHHIVFLIDNMKFVKSVFVAENGLDSPGTLAFFNGILWIADGTKIHKFKYK</sequence>
<dbReference type="GO" id="GO:0008270">
    <property type="term" value="F:zinc ion binding"/>
    <property type="evidence" value="ECO:0007669"/>
    <property type="project" value="UniProtKB-KW"/>
</dbReference>
<feature type="region of interest" description="Disordered" evidence="2">
    <location>
        <begin position="227"/>
        <end position="252"/>
    </location>
</feature>
<accession>A0A6J8ERA5</accession>
<protein>
    <recommendedName>
        <fullName evidence="3">B box-type domain-containing protein</fullName>
    </recommendedName>
</protein>
<dbReference type="SUPFAM" id="SSF57845">
    <property type="entry name" value="B-box zinc-binding domain"/>
    <property type="match status" value="1"/>
</dbReference>
<dbReference type="GO" id="GO:0061630">
    <property type="term" value="F:ubiquitin protein ligase activity"/>
    <property type="evidence" value="ECO:0007669"/>
    <property type="project" value="TreeGrafter"/>
</dbReference>
<dbReference type="InterPro" id="IPR000315">
    <property type="entry name" value="Znf_B-box"/>
</dbReference>
<dbReference type="PANTHER" id="PTHR25462:SF296">
    <property type="entry name" value="MEIOTIC P26, ISOFORM F"/>
    <property type="match status" value="1"/>
</dbReference>
<feature type="compositionally biased region" description="Polar residues" evidence="2">
    <location>
        <begin position="227"/>
        <end position="242"/>
    </location>
</feature>
<dbReference type="OrthoDB" id="6105938at2759"/>
<name>A0A6J8ERA5_MYTCO</name>
<dbReference type="Proteomes" id="UP000507470">
    <property type="component" value="Unassembled WGS sequence"/>
</dbReference>
<gene>
    <name evidence="4" type="ORF">MCOR_55144</name>
</gene>
<proteinExistence type="predicted"/>
<dbReference type="Pfam" id="PF00643">
    <property type="entry name" value="zf-B_box"/>
    <property type="match status" value="1"/>
</dbReference>
<evidence type="ECO:0000259" key="3">
    <source>
        <dbReference type="PROSITE" id="PS50119"/>
    </source>
</evidence>
<keyword evidence="5" id="KW-1185">Reference proteome</keyword>
<keyword evidence="1" id="KW-0863">Zinc-finger</keyword>
<dbReference type="PANTHER" id="PTHR25462">
    <property type="entry name" value="BONUS, ISOFORM C-RELATED"/>
    <property type="match status" value="1"/>
</dbReference>
<dbReference type="PROSITE" id="PS50119">
    <property type="entry name" value="ZF_BBOX"/>
    <property type="match status" value="1"/>
</dbReference>
<evidence type="ECO:0000313" key="4">
    <source>
        <dbReference type="EMBL" id="CAC5423144.1"/>
    </source>
</evidence>
<dbReference type="CDD" id="cd19756">
    <property type="entry name" value="Bbox2"/>
    <property type="match status" value="1"/>
</dbReference>
<evidence type="ECO:0000256" key="2">
    <source>
        <dbReference type="SAM" id="MobiDB-lite"/>
    </source>
</evidence>
<organism evidence="4 5">
    <name type="scientific">Mytilus coruscus</name>
    <name type="common">Sea mussel</name>
    <dbReference type="NCBI Taxonomy" id="42192"/>
    <lineage>
        <taxon>Eukaryota</taxon>
        <taxon>Metazoa</taxon>
        <taxon>Spiralia</taxon>
        <taxon>Lophotrochozoa</taxon>
        <taxon>Mollusca</taxon>
        <taxon>Bivalvia</taxon>
        <taxon>Autobranchia</taxon>
        <taxon>Pteriomorphia</taxon>
        <taxon>Mytilida</taxon>
        <taxon>Mytiloidea</taxon>
        <taxon>Mytilidae</taxon>
        <taxon>Mytilinae</taxon>
        <taxon>Mytilus</taxon>
    </lineage>
</organism>
<evidence type="ECO:0000313" key="5">
    <source>
        <dbReference type="Proteomes" id="UP000507470"/>
    </source>
</evidence>
<dbReference type="InterPro" id="IPR047153">
    <property type="entry name" value="TRIM45/56/19-like"/>
</dbReference>
<reference evidence="4 5" key="1">
    <citation type="submission" date="2020-06" db="EMBL/GenBank/DDBJ databases">
        <authorList>
            <person name="Li R."/>
            <person name="Bekaert M."/>
        </authorList>
    </citation>
    <scope>NUCLEOTIDE SEQUENCE [LARGE SCALE GENOMIC DNA]</scope>
    <source>
        <strain evidence="5">wild</strain>
    </source>
</reference>
<keyword evidence="1" id="KW-0479">Metal-binding</keyword>
<dbReference type="AlphaFoldDB" id="A0A6J8ERA5"/>
<keyword evidence="1" id="KW-0862">Zinc</keyword>
<dbReference type="Gene3D" id="3.30.160.60">
    <property type="entry name" value="Classic Zinc Finger"/>
    <property type="match status" value="1"/>
</dbReference>